<comment type="caution">
    <text evidence="22">The sequence shown here is derived from an EMBL/GenBank/DDBJ whole genome shotgun (WGS) entry which is preliminary data.</text>
</comment>
<dbReference type="GO" id="GO:0003677">
    <property type="term" value="F:DNA binding"/>
    <property type="evidence" value="ECO:0007669"/>
    <property type="project" value="UniProtKB-KW"/>
</dbReference>
<keyword evidence="4 14" id="KW-0240">DNA-directed RNA polymerase</keyword>
<keyword evidence="7 14" id="KW-0548">Nucleotidyltransferase</keyword>
<dbReference type="InterPro" id="IPR007121">
    <property type="entry name" value="RNA_pol_bsu_CS"/>
</dbReference>
<evidence type="ECO:0000256" key="1">
    <source>
        <dbReference type="ARBA" id="ARBA00001947"/>
    </source>
</evidence>
<evidence type="ECO:0000259" key="21">
    <source>
        <dbReference type="Pfam" id="PF04567"/>
    </source>
</evidence>
<proteinExistence type="inferred from homology"/>
<dbReference type="Pfam" id="PF04563">
    <property type="entry name" value="RNA_pol_Rpb2_1"/>
    <property type="match status" value="1"/>
</dbReference>
<keyword evidence="8" id="KW-0479">Metal-binding</keyword>
<dbReference type="Gene3D" id="2.40.50.150">
    <property type="match status" value="1"/>
</dbReference>
<evidence type="ECO:0000256" key="3">
    <source>
        <dbReference type="ARBA" id="ARBA00006835"/>
    </source>
</evidence>
<evidence type="ECO:0000256" key="7">
    <source>
        <dbReference type="ARBA" id="ARBA00022695"/>
    </source>
</evidence>
<feature type="domain" description="RNA polymerase Rpb2" evidence="19">
    <location>
        <begin position="411"/>
        <end position="475"/>
    </location>
</feature>
<dbReference type="InterPro" id="IPR007647">
    <property type="entry name" value="RNA_pol_Rpb2_5"/>
</dbReference>
<dbReference type="GO" id="GO:0003899">
    <property type="term" value="F:DNA-directed RNA polymerase activity"/>
    <property type="evidence" value="ECO:0007669"/>
    <property type="project" value="UniProtKB-EC"/>
</dbReference>
<dbReference type="Gene3D" id="2.40.270.10">
    <property type="entry name" value="DNA-directed RNA polymerase, subunit 2, domain 6"/>
    <property type="match status" value="1"/>
</dbReference>
<dbReference type="GO" id="GO:0006351">
    <property type="term" value="P:DNA-templated transcription"/>
    <property type="evidence" value="ECO:0007669"/>
    <property type="project" value="InterPro"/>
</dbReference>
<evidence type="ECO:0000256" key="13">
    <source>
        <dbReference type="RuleBase" id="RU000434"/>
    </source>
</evidence>
<evidence type="ECO:0000259" key="18">
    <source>
        <dbReference type="Pfam" id="PF04563"/>
    </source>
</evidence>
<dbReference type="Gene3D" id="3.90.1110.10">
    <property type="entry name" value="RNA polymerase Rpb2, domain 2"/>
    <property type="match status" value="1"/>
</dbReference>
<dbReference type="PROSITE" id="PS01166">
    <property type="entry name" value="RNA_POL_BETA"/>
    <property type="match status" value="1"/>
</dbReference>
<dbReference type="InterPro" id="IPR019969">
    <property type="entry name" value="RNAP_Rpo2"/>
</dbReference>
<dbReference type="NCBIfam" id="NF006335">
    <property type="entry name" value="PRK08565.1"/>
    <property type="match status" value="1"/>
</dbReference>
<accession>A0A7C3J3X6</accession>
<dbReference type="InterPro" id="IPR037033">
    <property type="entry name" value="DNA-dir_RNAP_su2_hyb_sf"/>
</dbReference>
<dbReference type="GO" id="GO:0000428">
    <property type="term" value="C:DNA-directed RNA polymerase complex"/>
    <property type="evidence" value="ECO:0007669"/>
    <property type="project" value="UniProtKB-KW"/>
</dbReference>
<dbReference type="InterPro" id="IPR007120">
    <property type="entry name" value="DNA-dir_RNAP_su2_dom"/>
</dbReference>
<dbReference type="FunFam" id="3.90.1800.10:FF:000002">
    <property type="entry name" value="DNA-directed RNA polymerase subunit beta"/>
    <property type="match status" value="1"/>
</dbReference>
<keyword evidence="5" id="KW-0963">Cytoplasm</keyword>
<evidence type="ECO:0000259" key="20">
    <source>
        <dbReference type="Pfam" id="PF04566"/>
    </source>
</evidence>
<comment type="subcellular location">
    <subcellularLocation>
        <location evidence="2">Cytoplasm</location>
    </subcellularLocation>
</comment>
<dbReference type="Pfam" id="PF00562">
    <property type="entry name" value="RNA_pol_Rpb2_6"/>
    <property type="match status" value="1"/>
</dbReference>
<name>A0A7C3J3X6_9CREN</name>
<dbReference type="NCBIfam" id="NF007175">
    <property type="entry name" value="PRK09606.1"/>
    <property type="match status" value="1"/>
</dbReference>
<evidence type="ECO:0000256" key="11">
    <source>
        <dbReference type="ARBA" id="ARBA00023163"/>
    </source>
</evidence>
<dbReference type="SUPFAM" id="SSF64484">
    <property type="entry name" value="beta and beta-prime subunits of DNA dependent RNA-polymerase"/>
    <property type="match status" value="1"/>
</dbReference>
<evidence type="ECO:0000259" key="16">
    <source>
        <dbReference type="Pfam" id="PF04560"/>
    </source>
</evidence>
<dbReference type="InterPro" id="IPR007642">
    <property type="entry name" value="RNA_pol_Rpb2_2"/>
</dbReference>
<reference evidence="22" key="1">
    <citation type="journal article" date="2020" name="mSystems">
        <title>Genome- and Community-Level Interaction Insights into Carbon Utilization and Element Cycling Functions of Hydrothermarchaeota in Hydrothermal Sediment.</title>
        <authorList>
            <person name="Zhou Z."/>
            <person name="Liu Y."/>
            <person name="Xu W."/>
            <person name="Pan J."/>
            <person name="Luo Z.H."/>
            <person name="Li M."/>
        </authorList>
    </citation>
    <scope>NUCLEOTIDE SEQUENCE [LARGE SCALE GENOMIC DNA]</scope>
    <source>
        <strain evidence="22">SpSt-468</strain>
    </source>
</reference>
<dbReference type="Pfam" id="PF04567">
    <property type="entry name" value="RNA_pol_Rpb2_5"/>
    <property type="match status" value="1"/>
</dbReference>
<comment type="cofactor">
    <cofactor evidence="1">
        <name>Zn(2+)</name>
        <dbReference type="ChEBI" id="CHEBI:29105"/>
    </cofactor>
</comment>
<comment type="similarity">
    <text evidence="3 13">Belongs to the RNA polymerase beta chain family.</text>
</comment>
<evidence type="ECO:0000259" key="15">
    <source>
        <dbReference type="Pfam" id="PF00562"/>
    </source>
</evidence>
<dbReference type="GO" id="GO:0032549">
    <property type="term" value="F:ribonucleoside binding"/>
    <property type="evidence" value="ECO:0007669"/>
    <property type="project" value="InterPro"/>
</dbReference>
<feature type="domain" description="DNA-directed RNA polymerase subunit 2 hybrid-binding" evidence="15">
    <location>
        <begin position="641"/>
        <end position="1012"/>
    </location>
</feature>
<dbReference type="CDD" id="cd00653">
    <property type="entry name" value="RNA_pol_B_RPB2"/>
    <property type="match status" value="1"/>
</dbReference>
<dbReference type="InterPro" id="IPR014724">
    <property type="entry name" value="RNA_pol_RPB2_OB-fold"/>
</dbReference>
<sequence>MSEITTDDRWVLIESFFKEKGLVRQHLDSFDDFIANKLQEIVDEQGIIETDLPGFKIKLGKLTVGKPTIHEADGSEKEILPMEARQRNLTYAASMNLAVTPIEDGFEEEQISVYIGKLPIMVRSSYCALAKMSREELIKAGEDPTDPGGYFIINGSERVVVIQEDLAVNRILVDVMEGASPVTHVAKVFSATSGFRVPVTIERMKDSSLQVTFPSIPGRISLAILMKALGTSSDKELVELVSSDPAVQRSLIPTLESGMEINTTEDALDYIGNRVAIGQTKDFRVQRAMQILDKYLLPHLGLEEADRKKKALYLGQMAEKIIELSLGRRKPDDKDHYANKRLKLAGDLLASLFRVAFKSFCRDMKYQLERAKSRSRKVSIPTLVRADVITERLRHALATGNWVGGKAGVSQLLDRTNYLSTVGHLRRIISPLSRSQPHFEARDLHSTQWGRLCPSETPEGPNCGLVKNLALMAFISVGTDERPVEDLLYELNTEPIDKARKESMNGAKVILNGRLIGIHEKPELLIADIRKLRRRGRLANEVNVAHYKYGTINEVYVNCDAGRVRRPLVIADNGYQRLTKEGIEKLIAGEWTWNDLVNQGILEYLDAEEEENALIALDTGEVDRDRTHIEIVSSTILGISASMIPFLEANQSPRNTYGSAMVKQSLGFYAANFTKRLDTRGHILHYPQKPLVNTRGAKTLDLDRRPAGQNFVVAILSYSGYNIEDALIMNKSSVERGLGRSSFYRCYETEERRYPGGQEDKIEVPSPSVRGYRTAESYRFLGEDGIIEPESMVSGGDVLVGKTSPPRFLEEYREFESTGPVRRETSISMRAGEDGVVDLVIMTETSDGNKLVKIRVRNERIPELGDKFASRHGQKGVVGMLVPQYDMPYTEDGVVPDLVINPHAIPSRMTLGQLLEVLGGKAYAASGRPIDGTAFCGDNDKLMRDLLKQNGFKSTGKEIMYDGRTGRVLEAEVFIGIAYYLKLHHMVADKMHARARGPVQILTRQPTEGRAREGGLRFGEMERDCLIGHGAAMLLKERLLDESDRAVVNICEECGLIAYYNRVNDKYFCPLCGEKSKTTPVVMSYAFKLLLQELMSLGIAPKLRLQERV</sequence>
<dbReference type="InterPro" id="IPR007645">
    <property type="entry name" value="RNA_pol_Rpb2_3"/>
</dbReference>
<evidence type="ECO:0000256" key="5">
    <source>
        <dbReference type="ARBA" id="ARBA00022490"/>
    </source>
</evidence>
<feature type="domain" description="RNA polymerase Rpb2" evidence="20">
    <location>
        <begin position="509"/>
        <end position="571"/>
    </location>
</feature>
<feature type="domain" description="RNA polymerase Rpb2" evidence="17">
    <location>
        <begin position="170"/>
        <end position="343"/>
    </location>
</feature>
<keyword evidence="6 14" id="KW-0808">Transferase</keyword>
<dbReference type="Gene3D" id="3.90.1100.10">
    <property type="match status" value="1"/>
</dbReference>
<dbReference type="InterPro" id="IPR007641">
    <property type="entry name" value="RNA_pol_Rpb2_7"/>
</dbReference>
<evidence type="ECO:0000259" key="17">
    <source>
        <dbReference type="Pfam" id="PF04561"/>
    </source>
</evidence>
<dbReference type="AlphaFoldDB" id="A0A7C3J3X6"/>
<dbReference type="Pfam" id="PF04566">
    <property type="entry name" value="RNA_pol_Rpb2_4"/>
    <property type="match status" value="1"/>
</dbReference>
<evidence type="ECO:0000256" key="2">
    <source>
        <dbReference type="ARBA" id="ARBA00004496"/>
    </source>
</evidence>
<dbReference type="GO" id="GO:0005737">
    <property type="term" value="C:cytoplasm"/>
    <property type="evidence" value="ECO:0007669"/>
    <property type="project" value="UniProtKB-SubCell"/>
</dbReference>
<evidence type="ECO:0000256" key="9">
    <source>
        <dbReference type="ARBA" id="ARBA00022833"/>
    </source>
</evidence>
<dbReference type="EC" id="2.7.7.6" evidence="14"/>
<dbReference type="InterPro" id="IPR007646">
    <property type="entry name" value="RNA_pol_Rpb2_4"/>
</dbReference>
<comment type="catalytic activity">
    <reaction evidence="12 14">
        <text>RNA(n) + a ribonucleoside 5'-triphosphate = RNA(n+1) + diphosphate</text>
        <dbReference type="Rhea" id="RHEA:21248"/>
        <dbReference type="Rhea" id="RHEA-COMP:14527"/>
        <dbReference type="Rhea" id="RHEA-COMP:17342"/>
        <dbReference type="ChEBI" id="CHEBI:33019"/>
        <dbReference type="ChEBI" id="CHEBI:61557"/>
        <dbReference type="ChEBI" id="CHEBI:140395"/>
        <dbReference type="EC" id="2.7.7.6"/>
    </reaction>
</comment>
<dbReference type="Pfam" id="PF04560">
    <property type="entry name" value="RNA_pol_Rpb2_7"/>
    <property type="match status" value="1"/>
</dbReference>
<dbReference type="GO" id="GO:0008270">
    <property type="term" value="F:zinc ion binding"/>
    <property type="evidence" value="ECO:0007669"/>
    <property type="project" value="InterPro"/>
</dbReference>
<dbReference type="InterPro" id="IPR037034">
    <property type="entry name" value="RNA_pol_Rpb2_2_sf"/>
</dbReference>
<evidence type="ECO:0000259" key="19">
    <source>
        <dbReference type="Pfam" id="PF04565"/>
    </source>
</evidence>
<evidence type="ECO:0000256" key="4">
    <source>
        <dbReference type="ARBA" id="ARBA00022478"/>
    </source>
</evidence>
<evidence type="ECO:0000256" key="12">
    <source>
        <dbReference type="ARBA" id="ARBA00048552"/>
    </source>
</evidence>
<evidence type="ECO:0000256" key="14">
    <source>
        <dbReference type="RuleBase" id="RU363031"/>
    </source>
</evidence>
<evidence type="ECO:0000256" key="8">
    <source>
        <dbReference type="ARBA" id="ARBA00022723"/>
    </source>
</evidence>
<keyword evidence="9" id="KW-0862">Zinc</keyword>
<dbReference type="NCBIfam" id="TIGR03670">
    <property type="entry name" value="rpoB_arch"/>
    <property type="match status" value="1"/>
</dbReference>
<evidence type="ECO:0000256" key="6">
    <source>
        <dbReference type="ARBA" id="ARBA00022679"/>
    </source>
</evidence>
<dbReference type="Gene3D" id="3.90.1800.10">
    <property type="entry name" value="RNA polymerase alpha subunit dimerisation domain"/>
    <property type="match status" value="1"/>
</dbReference>
<feature type="domain" description="RNA polymerase beta subunit protrusion" evidence="18">
    <location>
        <begin position="21"/>
        <end position="391"/>
    </location>
</feature>
<feature type="domain" description="RNA polymerase Rpb2" evidence="16">
    <location>
        <begin position="1014"/>
        <end position="1104"/>
    </location>
</feature>
<dbReference type="PANTHER" id="PTHR20856">
    <property type="entry name" value="DNA-DIRECTED RNA POLYMERASE I SUBUNIT 2"/>
    <property type="match status" value="1"/>
</dbReference>
<protein>
    <recommendedName>
        <fullName evidence="14">DNA-directed RNA polymerase subunit beta</fullName>
        <ecNumber evidence="14">2.7.7.6</ecNumber>
    </recommendedName>
</protein>
<evidence type="ECO:0000313" key="22">
    <source>
        <dbReference type="EMBL" id="HFK20353.1"/>
    </source>
</evidence>
<comment type="function">
    <text evidence="14">DNA-dependent RNA polymerase catalyzes the transcription of DNA into RNA using the four ribonucleoside triphosphates as substrates.</text>
</comment>
<organism evidence="22">
    <name type="scientific">Candidatus Methanomethylicus mesodigestus</name>
    <dbReference type="NCBI Taxonomy" id="1867258"/>
    <lineage>
        <taxon>Archaea</taxon>
        <taxon>Thermoproteota</taxon>
        <taxon>Methanosuratincolia</taxon>
        <taxon>Candidatus Methanomethylicales</taxon>
        <taxon>Candidatus Methanomethylicaceae</taxon>
        <taxon>Candidatus Methanomethylicus</taxon>
    </lineage>
</organism>
<feature type="domain" description="RNA polymerase Rpb2" evidence="21">
    <location>
        <begin position="593"/>
        <end position="626"/>
    </location>
</feature>
<dbReference type="InterPro" id="IPR015712">
    <property type="entry name" value="DNA-dir_RNA_pol_su2"/>
</dbReference>
<dbReference type="Pfam" id="PF04565">
    <property type="entry name" value="RNA_pol_Rpb2_3"/>
    <property type="match status" value="1"/>
</dbReference>
<dbReference type="EMBL" id="DSTX01000004">
    <property type="protein sequence ID" value="HFK20353.1"/>
    <property type="molecule type" value="Genomic_DNA"/>
</dbReference>
<keyword evidence="11 14" id="KW-0804">Transcription</keyword>
<gene>
    <name evidence="22" type="ORF">ENS19_03635</name>
</gene>
<dbReference type="InterPro" id="IPR007644">
    <property type="entry name" value="RNA_pol_bsu_protrusion"/>
</dbReference>
<keyword evidence="10" id="KW-0238">DNA-binding</keyword>
<dbReference type="Pfam" id="PF04561">
    <property type="entry name" value="RNA_pol_Rpb2_2"/>
    <property type="match status" value="1"/>
</dbReference>
<evidence type="ECO:0000256" key="10">
    <source>
        <dbReference type="ARBA" id="ARBA00023125"/>
    </source>
</evidence>